<dbReference type="KEGG" id="amus:LMH87_004649"/>
<keyword evidence="2" id="KW-1185">Reference proteome</keyword>
<proteinExistence type="predicted"/>
<accession>A0A9W8UH85</accession>
<dbReference type="GeneID" id="80891808"/>
<organism evidence="1 2">
    <name type="scientific">Akanthomyces muscarius</name>
    <name type="common">Entomopathogenic fungus</name>
    <name type="synonym">Lecanicillium muscarium</name>
    <dbReference type="NCBI Taxonomy" id="2231603"/>
    <lineage>
        <taxon>Eukaryota</taxon>
        <taxon>Fungi</taxon>
        <taxon>Dikarya</taxon>
        <taxon>Ascomycota</taxon>
        <taxon>Pezizomycotina</taxon>
        <taxon>Sordariomycetes</taxon>
        <taxon>Hypocreomycetidae</taxon>
        <taxon>Hypocreales</taxon>
        <taxon>Cordycipitaceae</taxon>
        <taxon>Akanthomyces</taxon>
    </lineage>
</organism>
<evidence type="ECO:0000313" key="2">
    <source>
        <dbReference type="Proteomes" id="UP001144673"/>
    </source>
</evidence>
<evidence type="ECO:0000313" key="1">
    <source>
        <dbReference type="EMBL" id="KAJ4145816.1"/>
    </source>
</evidence>
<dbReference type="RefSeq" id="XP_056049486.1">
    <property type="nucleotide sequence ID" value="XM_056195904.1"/>
</dbReference>
<sequence>MVLKRVTLSDCNLSYITTKVRPVCRERIAQWRTGPVVTAHQTVQKLGSARKNSWVKFIVRRPVIPGLEFCITKFRSRS</sequence>
<name>A0A9W8UH85_AKAMU</name>
<gene>
    <name evidence="1" type="ORF">LMH87_004649</name>
</gene>
<dbReference type="Proteomes" id="UP001144673">
    <property type="component" value="Chromosome 2"/>
</dbReference>
<dbReference type="EMBL" id="JAJHUN010000011">
    <property type="protein sequence ID" value="KAJ4145816.1"/>
    <property type="molecule type" value="Genomic_DNA"/>
</dbReference>
<dbReference type="AlphaFoldDB" id="A0A9W8UH85"/>
<protein>
    <submittedName>
        <fullName evidence="1">Uncharacterized protein</fullName>
    </submittedName>
</protein>
<reference evidence="1" key="1">
    <citation type="journal article" date="2023" name="Access Microbiol">
        <title>De-novo genome assembly for Akanthomyces muscarius, a biocontrol agent of insect agricultural pests.</title>
        <authorList>
            <person name="Erdos Z."/>
            <person name="Studholme D.J."/>
            <person name="Raymond B."/>
            <person name="Sharma M."/>
        </authorList>
    </citation>
    <scope>NUCLEOTIDE SEQUENCE</scope>
    <source>
        <strain evidence="1">Ve6</strain>
    </source>
</reference>
<comment type="caution">
    <text evidence="1">The sequence shown here is derived from an EMBL/GenBank/DDBJ whole genome shotgun (WGS) entry which is preliminary data.</text>
</comment>